<dbReference type="Gene3D" id="1.20.870.10">
    <property type="entry name" value="Son of sevenless (SoS) protein Chain: S domain 1"/>
    <property type="match status" value="1"/>
</dbReference>
<keyword evidence="10" id="KW-1185">Reference proteome</keyword>
<keyword evidence="2 3" id="KW-0344">Guanine-nucleotide releasing factor</keyword>
<feature type="region of interest" description="Disordered" evidence="5">
    <location>
        <begin position="607"/>
        <end position="655"/>
    </location>
</feature>
<dbReference type="InterPro" id="IPR036028">
    <property type="entry name" value="SH3-like_dom_sf"/>
</dbReference>
<dbReference type="Gene3D" id="1.10.840.10">
    <property type="entry name" value="Ras guanine-nucleotide exchange factors catalytic domain"/>
    <property type="match status" value="1"/>
</dbReference>
<dbReference type="CDD" id="cd00155">
    <property type="entry name" value="RasGEF"/>
    <property type="match status" value="1"/>
</dbReference>
<dbReference type="PANTHER" id="PTHR23113:SF354">
    <property type="entry name" value="BUD SITE SELECTION PROTEIN 5"/>
    <property type="match status" value="1"/>
</dbReference>
<gene>
    <name evidence="9" type="ORF">UCRPC4_g02725</name>
</gene>
<dbReference type="AlphaFoldDB" id="A0A0G2EMD3"/>
<evidence type="ECO:0000313" key="10">
    <source>
        <dbReference type="Proteomes" id="UP000053317"/>
    </source>
</evidence>
<evidence type="ECO:0000259" key="7">
    <source>
        <dbReference type="PROSITE" id="PS50009"/>
    </source>
</evidence>
<dbReference type="CDD" id="cd06224">
    <property type="entry name" value="REM"/>
    <property type="match status" value="1"/>
</dbReference>
<dbReference type="GO" id="GO:0007265">
    <property type="term" value="P:Ras protein signal transduction"/>
    <property type="evidence" value="ECO:0007669"/>
    <property type="project" value="TreeGrafter"/>
</dbReference>
<keyword evidence="1 4" id="KW-0728">SH3 domain</keyword>
<reference evidence="9 10" key="1">
    <citation type="submission" date="2015-05" db="EMBL/GenBank/DDBJ databases">
        <title>Distinctive expansion of gene families associated with plant cell wall degradation and secondary metabolism in the genomes of grapevine trunk pathogens.</title>
        <authorList>
            <person name="Lawrence D.P."/>
            <person name="Travadon R."/>
            <person name="Rolshausen P.E."/>
            <person name="Baumgartner K."/>
        </authorList>
    </citation>
    <scope>NUCLEOTIDE SEQUENCE [LARGE SCALE GENOMIC DNA]</scope>
    <source>
        <strain evidence="9">UCRPC4</strain>
    </source>
</reference>
<proteinExistence type="predicted"/>
<feature type="compositionally biased region" description="Basic and acidic residues" evidence="5">
    <location>
        <begin position="632"/>
        <end position="647"/>
    </location>
</feature>
<reference evidence="9 10" key="2">
    <citation type="submission" date="2015-05" db="EMBL/GenBank/DDBJ databases">
        <authorList>
            <person name="Morales-Cruz A."/>
            <person name="Amrine K.C."/>
            <person name="Cantu D."/>
        </authorList>
    </citation>
    <scope>NUCLEOTIDE SEQUENCE [LARGE SCALE GENOMIC DNA]</scope>
    <source>
        <strain evidence="9">UCRPC4</strain>
    </source>
</reference>
<comment type="caution">
    <text evidence="9">The sequence shown here is derived from an EMBL/GenBank/DDBJ whole genome shotgun (WGS) entry which is preliminary data.</text>
</comment>
<dbReference type="InterPro" id="IPR001452">
    <property type="entry name" value="SH3_domain"/>
</dbReference>
<feature type="region of interest" description="Disordered" evidence="5">
    <location>
        <begin position="513"/>
        <end position="562"/>
    </location>
</feature>
<feature type="region of interest" description="Disordered" evidence="5">
    <location>
        <begin position="285"/>
        <end position="356"/>
    </location>
</feature>
<dbReference type="OrthoDB" id="546434at2759"/>
<feature type="compositionally biased region" description="Polar residues" evidence="5">
    <location>
        <begin position="303"/>
        <end position="321"/>
    </location>
</feature>
<dbReference type="Proteomes" id="UP000053317">
    <property type="component" value="Unassembled WGS sequence"/>
</dbReference>
<dbReference type="EMBL" id="LCWF01000064">
    <property type="protein sequence ID" value="KKY23912.1"/>
    <property type="molecule type" value="Genomic_DNA"/>
</dbReference>
<dbReference type="GO" id="GO:0005886">
    <property type="term" value="C:plasma membrane"/>
    <property type="evidence" value="ECO:0007669"/>
    <property type="project" value="TreeGrafter"/>
</dbReference>
<dbReference type="Gene3D" id="2.30.30.40">
    <property type="entry name" value="SH3 Domains"/>
    <property type="match status" value="1"/>
</dbReference>
<dbReference type="SMART" id="SM00229">
    <property type="entry name" value="RasGEFN"/>
    <property type="match status" value="1"/>
</dbReference>
<evidence type="ECO:0000256" key="2">
    <source>
        <dbReference type="ARBA" id="ARBA00022658"/>
    </source>
</evidence>
<evidence type="ECO:0000259" key="6">
    <source>
        <dbReference type="PROSITE" id="PS50002"/>
    </source>
</evidence>
<feature type="domain" description="N-terminal Ras-GEF" evidence="8">
    <location>
        <begin position="719"/>
        <end position="839"/>
    </location>
</feature>
<evidence type="ECO:0000256" key="3">
    <source>
        <dbReference type="PROSITE-ProRule" id="PRU00168"/>
    </source>
</evidence>
<dbReference type="GO" id="GO:0005085">
    <property type="term" value="F:guanyl-nucleotide exchange factor activity"/>
    <property type="evidence" value="ECO:0007669"/>
    <property type="project" value="UniProtKB-KW"/>
</dbReference>
<dbReference type="PROSITE" id="PS50009">
    <property type="entry name" value="RASGEF_CAT"/>
    <property type="match status" value="1"/>
</dbReference>
<accession>A0A0G2EMD3</accession>
<dbReference type="SMART" id="SM00147">
    <property type="entry name" value="RasGEF"/>
    <property type="match status" value="1"/>
</dbReference>
<evidence type="ECO:0000259" key="8">
    <source>
        <dbReference type="PROSITE" id="PS50212"/>
    </source>
</evidence>
<dbReference type="PANTHER" id="PTHR23113">
    <property type="entry name" value="GUANINE NUCLEOTIDE EXCHANGE FACTOR"/>
    <property type="match status" value="1"/>
</dbReference>
<feature type="domain" description="SH3" evidence="6">
    <location>
        <begin position="68"/>
        <end position="134"/>
    </location>
</feature>
<evidence type="ECO:0000256" key="1">
    <source>
        <dbReference type="ARBA" id="ARBA00022443"/>
    </source>
</evidence>
<dbReference type="PROSITE" id="PS50212">
    <property type="entry name" value="RASGEF_NTER"/>
    <property type="match status" value="1"/>
</dbReference>
<dbReference type="SUPFAM" id="SSF50044">
    <property type="entry name" value="SH3-domain"/>
    <property type="match status" value="1"/>
</dbReference>
<dbReference type="Pfam" id="PF00618">
    <property type="entry name" value="RasGEF_N"/>
    <property type="match status" value="1"/>
</dbReference>
<protein>
    <submittedName>
        <fullName evidence="9">Putative ras guanine-nucleotide exchange protein</fullName>
    </submittedName>
</protein>
<dbReference type="InterPro" id="IPR008937">
    <property type="entry name" value="Ras-like_GEF"/>
</dbReference>
<dbReference type="InterPro" id="IPR001895">
    <property type="entry name" value="RASGEF_cat_dom"/>
</dbReference>
<dbReference type="InterPro" id="IPR000651">
    <property type="entry name" value="Ras-like_Gua-exchang_fac_N"/>
</dbReference>
<feature type="region of interest" description="Disordered" evidence="5">
    <location>
        <begin position="1144"/>
        <end position="1175"/>
    </location>
</feature>
<evidence type="ECO:0000256" key="4">
    <source>
        <dbReference type="PROSITE-ProRule" id="PRU00192"/>
    </source>
</evidence>
<evidence type="ECO:0000313" key="9">
    <source>
        <dbReference type="EMBL" id="KKY23912.1"/>
    </source>
</evidence>
<dbReference type="InterPro" id="IPR036964">
    <property type="entry name" value="RASGEF_cat_dom_sf"/>
</dbReference>
<dbReference type="SMART" id="SM00326">
    <property type="entry name" value="SH3"/>
    <property type="match status" value="1"/>
</dbReference>
<dbReference type="SUPFAM" id="SSF48366">
    <property type="entry name" value="Ras GEF"/>
    <property type="match status" value="1"/>
</dbReference>
<dbReference type="Pfam" id="PF00617">
    <property type="entry name" value="RasGEF"/>
    <property type="match status" value="1"/>
</dbReference>
<evidence type="ECO:0000256" key="5">
    <source>
        <dbReference type="SAM" id="MobiDB-lite"/>
    </source>
</evidence>
<feature type="domain" description="Ras-GEF" evidence="7">
    <location>
        <begin position="899"/>
        <end position="1142"/>
    </location>
</feature>
<organism evidence="9 10">
    <name type="scientific">Phaeomoniella chlamydospora</name>
    <name type="common">Phaeoacremonium chlamydosporum</name>
    <dbReference type="NCBI Taxonomy" id="158046"/>
    <lineage>
        <taxon>Eukaryota</taxon>
        <taxon>Fungi</taxon>
        <taxon>Dikarya</taxon>
        <taxon>Ascomycota</taxon>
        <taxon>Pezizomycotina</taxon>
        <taxon>Eurotiomycetes</taxon>
        <taxon>Chaetothyriomycetidae</taxon>
        <taxon>Phaeomoniellales</taxon>
        <taxon>Phaeomoniellaceae</taxon>
        <taxon>Phaeomoniella</taxon>
    </lineage>
</organism>
<dbReference type="InterPro" id="IPR023578">
    <property type="entry name" value="Ras_GEF_dom_sf"/>
</dbReference>
<feature type="region of interest" description="Disordered" evidence="5">
    <location>
        <begin position="39"/>
        <end position="61"/>
    </location>
</feature>
<dbReference type="PROSITE" id="PS50002">
    <property type="entry name" value="SH3"/>
    <property type="match status" value="1"/>
</dbReference>
<sequence>MDYGPRDSACVAPLTIKKTPNGFITGSEGSIKLAHTDSGFARPQFTPPLTPRGSNESMAEHNPFSPPVFHNYLRAFYHFQPANNVSSTTVTLPLNQGDVILVHSVHTNGWADGTLLETGDRGWLPTNYCEPYDPSSMQYLLNALTEFWDIIRCASLTTLDVFRSQDYMRGLIAGVRFLLEKSKCLTRDTVLVRTHDNLRRVRKAILSDLSSLVKIAKRLQDIAKNDAMDQGVDELLDEMLLKAFKIVTRGVAFLDMWNDISKPTENLTVAGAFAMAAAAAAVPLTPPAAPSPAPSSSRPDSAMQNSGTSLDSPRVGSSLSFSKFDDKRDSGLGTPHLPEIASSLPPGSTAGDVNPKQLNRTSVSHRVSYMNKPAGATSSLVSSRLGASYDAFLSVLGSFIGLHMQSRSSTDLLVTTQRAVKSCRQLMTLIEAVMKRDGRRNEVLRKAKENMVDKITDLARAAQDAFRPLSSGEGDLIFMPEDGARLVEAATACVRAAGECVAHTRHVLEQIGDFELEMGDPPQKRGKNKTRDPAPLPQRSGSPDSDMAMGGRQVAKRPSAPRLVIPHIDRLPASPLQNSFTAGSHLSSTFTASATTAVETPLTAISSFSNDIPPTPPPKTDIKLKPAHSRTQSREHNTTFPDIRSEPRAVTSTGSHSTIISSARDSGLSHHSLPSTVATSVDHGLIDRFSGSHVASADETEEAEAKILETTFAHELCLKDGRVVGGSLRALIEKLTAYDSTPDPEFVSAFYLTFRLFATPLEFAQSLADRFESVGVTPNTAGPVRLRVYNSLKGWLEGHWRHDCDNAAMPFILDFTRNSLIPVLNAAGKRLLELAERVSSVHGPTMPRLMSSVGKTNTAIAQYISPDTPTPAPVISRSQLTGLRQWKENGAAISIVDFEPLEFARQLTIKESQIFCSILPEELLATEWTKQRGSLAVNVRAMSTLSTDLASLVADTILQQDDAKKRAAIIKQWIKIANKCLELNNFDSLMAIYCALTNSTITRMKRTWELVSQKNRSLLDSLGSVVDVSKNHTSLRNRLQNLMPPCLPFVGMYLTDLTFVDHGNPATRQLSATDGTLQVINFDKHVKTAKIISDLQRFQVPYRLAEIPELQTWLQDQLIRVRSTGDKSFQHFYRRSLVLEPKDIPARRASPLPGQQAPQKERFDFLNWTHGSKDK</sequence>
<name>A0A0G2EMD3_PHACM</name>